<dbReference type="Proteomes" id="UP001620597">
    <property type="component" value="Unassembled WGS sequence"/>
</dbReference>
<feature type="transmembrane region" description="Helical" evidence="1">
    <location>
        <begin position="26"/>
        <end position="46"/>
    </location>
</feature>
<comment type="caution">
    <text evidence="2">The sequence shown here is derived from an EMBL/GenBank/DDBJ whole genome shotgun (WGS) entry which is preliminary data.</text>
</comment>
<dbReference type="EMBL" id="JBBKTX010000010">
    <property type="protein sequence ID" value="MFK4752664.1"/>
    <property type="molecule type" value="Genomic_DNA"/>
</dbReference>
<keyword evidence="3" id="KW-1185">Reference proteome</keyword>
<dbReference type="RefSeq" id="WP_416205867.1">
    <property type="nucleotide sequence ID" value="NZ_JBBKTX010000010.1"/>
</dbReference>
<protein>
    <submittedName>
        <fullName evidence="2">Uncharacterized protein</fullName>
    </submittedName>
</protein>
<sequence>MQLQANIWQRAYHWMLRRAKMERANLGLFVAGATFFFLGGSIIYAANLRLADSVGQELITLFGLLIAAGGAISATLGYIALSVFRLMRHSRKDDSNSF</sequence>
<organism evidence="2 3">
    <name type="scientific">Oceanobacter antarcticus</name>
    <dbReference type="NCBI Taxonomy" id="3133425"/>
    <lineage>
        <taxon>Bacteria</taxon>
        <taxon>Pseudomonadati</taxon>
        <taxon>Pseudomonadota</taxon>
        <taxon>Gammaproteobacteria</taxon>
        <taxon>Oceanospirillales</taxon>
        <taxon>Oceanospirillaceae</taxon>
        <taxon>Oceanobacter</taxon>
    </lineage>
</organism>
<evidence type="ECO:0000256" key="1">
    <source>
        <dbReference type="SAM" id="Phobius"/>
    </source>
</evidence>
<accession>A0ABW8NIA6</accession>
<gene>
    <name evidence="2" type="ORF">WG929_09630</name>
</gene>
<name>A0ABW8NIA6_9GAMM</name>
<proteinExistence type="predicted"/>
<feature type="transmembrane region" description="Helical" evidence="1">
    <location>
        <begin position="58"/>
        <end position="81"/>
    </location>
</feature>
<keyword evidence="1" id="KW-1133">Transmembrane helix</keyword>
<reference evidence="2 3" key="1">
    <citation type="submission" date="2024-03" db="EMBL/GenBank/DDBJ databases">
        <title>High-quality draft genome sequence of Oceanobacter sp. wDCs-4.</title>
        <authorList>
            <person name="Dong C."/>
        </authorList>
    </citation>
    <scope>NUCLEOTIDE SEQUENCE [LARGE SCALE GENOMIC DNA]</scope>
    <source>
        <strain evidence="3">wDCs-4</strain>
    </source>
</reference>
<evidence type="ECO:0000313" key="2">
    <source>
        <dbReference type="EMBL" id="MFK4752664.1"/>
    </source>
</evidence>
<keyword evidence="1" id="KW-0472">Membrane</keyword>
<evidence type="ECO:0000313" key="3">
    <source>
        <dbReference type="Proteomes" id="UP001620597"/>
    </source>
</evidence>
<keyword evidence="1" id="KW-0812">Transmembrane</keyword>